<dbReference type="Pfam" id="PF00090">
    <property type="entry name" value="TSP_1"/>
    <property type="match status" value="3"/>
</dbReference>
<gene>
    <name evidence="5" type="ORF">DPMN_175223</name>
</gene>
<dbReference type="PROSITE" id="PS50092">
    <property type="entry name" value="TSP1"/>
    <property type="match status" value="3"/>
</dbReference>
<keyword evidence="3" id="KW-0732">Signal</keyword>
<dbReference type="Pfam" id="PF00386">
    <property type="entry name" value="C1q"/>
    <property type="match status" value="1"/>
</dbReference>
<protein>
    <recommendedName>
        <fullName evidence="4">C1q domain-containing protein</fullName>
    </recommendedName>
</protein>
<feature type="domain" description="C1q" evidence="4">
    <location>
        <begin position="311"/>
        <end position="453"/>
    </location>
</feature>
<dbReference type="SUPFAM" id="SSF82895">
    <property type="entry name" value="TSP-1 type 1 repeat"/>
    <property type="match status" value="3"/>
</dbReference>
<evidence type="ECO:0000259" key="4">
    <source>
        <dbReference type="PROSITE" id="PS50871"/>
    </source>
</evidence>
<comment type="caution">
    <text evidence="5">The sequence shown here is derived from an EMBL/GenBank/DDBJ whole genome shotgun (WGS) entry which is preliminary data.</text>
</comment>
<organism evidence="5 6">
    <name type="scientific">Dreissena polymorpha</name>
    <name type="common">Zebra mussel</name>
    <name type="synonym">Mytilus polymorpha</name>
    <dbReference type="NCBI Taxonomy" id="45954"/>
    <lineage>
        <taxon>Eukaryota</taxon>
        <taxon>Metazoa</taxon>
        <taxon>Spiralia</taxon>
        <taxon>Lophotrochozoa</taxon>
        <taxon>Mollusca</taxon>
        <taxon>Bivalvia</taxon>
        <taxon>Autobranchia</taxon>
        <taxon>Heteroconchia</taxon>
        <taxon>Euheterodonta</taxon>
        <taxon>Imparidentia</taxon>
        <taxon>Neoheterodontei</taxon>
        <taxon>Myida</taxon>
        <taxon>Dreissenoidea</taxon>
        <taxon>Dreissenidae</taxon>
        <taxon>Dreissena</taxon>
    </lineage>
</organism>
<dbReference type="InterPro" id="IPR001073">
    <property type="entry name" value="C1q_dom"/>
</dbReference>
<evidence type="ECO:0000313" key="6">
    <source>
        <dbReference type="Proteomes" id="UP000828390"/>
    </source>
</evidence>
<name>A0A9D4E8Y0_DREPO</name>
<dbReference type="PANTHER" id="PTHR22906">
    <property type="entry name" value="PROPERDIN"/>
    <property type="match status" value="1"/>
</dbReference>
<dbReference type="InterPro" id="IPR036383">
    <property type="entry name" value="TSP1_rpt_sf"/>
</dbReference>
<dbReference type="CDD" id="cd00117">
    <property type="entry name" value="TFP"/>
    <property type="match status" value="1"/>
</dbReference>
<dbReference type="Proteomes" id="UP000828390">
    <property type="component" value="Unassembled WGS sequence"/>
</dbReference>
<evidence type="ECO:0000256" key="1">
    <source>
        <dbReference type="ARBA" id="ARBA00022737"/>
    </source>
</evidence>
<evidence type="ECO:0000256" key="3">
    <source>
        <dbReference type="SAM" id="SignalP"/>
    </source>
</evidence>
<evidence type="ECO:0000313" key="5">
    <source>
        <dbReference type="EMBL" id="KAH3773852.1"/>
    </source>
</evidence>
<dbReference type="InterPro" id="IPR008983">
    <property type="entry name" value="Tumour_necrosis_fac-like_dom"/>
</dbReference>
<dbReference type="Gene3D" id="2.60.120.40">
    <property type="match status" value="1"/>
</dbReference>
<dbReference type="AlphaFoldDB" id="A0A9D4E8Y0"/>
<feature type="signal peptide" evidence="3">
    <location>
        <begin position="1"/>
        <end position="20"/>
    </location>
</feature>
<accession>A0A9D4E8Y0</accession>
<dbReference type="SUPFAM" id="SSF57302">
    <property type="entry name" value="Snake toxin-like"/>
    <property type="match status" value="1"/>
</dbReference>
<proteinExistence type="predicted"/>
<dbReference type="InterPro" id="IPR045860">
    <property type="entry name" value="Snake_toxin-like_sf"/>
</dbReference>
<keyword evidence="2" id="KW-1015">Disulfide bond</keyword>
<evidence type="ECO:0000256" key="2">
    <source>
        <dbReference type="ARBA" id="ARBA00023157"/>
    </source>
</evidence>
<dbReference type="InterPro" id="IPR000884">
    <property type="entry name" value="TSP1_rpt"/>
</dbReference>
<dbReference type="Gene3D" id="2.20.100.10">
    <property type="entry name" value="Thrombospondin type-1 (TSP1) repeat"/>
    <property type="match status" value="3"/>
</dbReference>
<dbReference type="PRINTS" id="PR01705">
    <property type="entry name" value="TSP1REPEAT"/>
</dbReference>
<dbReference type="EMBL" id="JAIWYP010000009">
    <property type="protein sequence ID" value="KAH3773852.1"/>
    <property type="molecule type" value="Genomic_DNA"/>
</dbReference>
<dbReference type="SMART" id="SM00209">
    <property type="entry name" value="TSP1"/>
    <property type="match status" value="3"/>
</dbReference>
<keyword evidence="6" id="KW-1185">Reference proteome</keyword>
<dbReference type="InterPro" id="IPR052065">
    <property type="entry name" value="Compl_asym_regulator"/>
</dbReference>
<reference evidence="5" key="1">
    <citation type="journal article" date="2019" name="bioRxiv">
        <title>The Genome of the Zebra Mussel, Dreissena polymorpha: A Resource for Invasive Species Research.</title>
        <authorList>
            <person name="McCartney M.A."/>
            <person name="Auch B."/>
            <person name="Kono T."/>
            <person name="Mallez S."/>
            <person name="Zhang Y."/>
            <person name="Obille A."/>
            <person name="Becker A."/>
            <person name="Abrahante J.E."/>
            <person name="Garbe J."/>
            <person name="Badalamenti J.P."/>
            <person name="Herman A."/>
            <person name="Mangelson H."/>
            <person name="Liachko I."/>
            <person name="Sullivan S."/>
            <person name="Sone E.D."/>
            <person name="Koren S."/>
            <person name="Silverstein K.A.T."/>
            <person name="Beckman K.B."/>
            <person name="Gohl D.M."/>
        </authorList>
    </citation>
    <scope>NUCLEOTIDE SEQUENCE</scope>
    <source>
        <strain evidence="5">Duluth1</strain>
        <tissue evidence="5">Whole animal</tissue>
    </source>
</reference>
<keyword evidence="1" id="KW-0677">Repeat</keyword>
<sequence>MYLHCVLILLALFGIHVSECLQCFNCQNINDPKSCTGQVECLNNQYCFLQTVHSGNEVLYNMGCQNNQLCSSFVIGRSVQTRQQNRCHECCSTDYCNDQLCAHREALACLNDPNVDCARLNTLLDVCSDASNAKKICPQFCGLCSLVDGNWAEWSQWSTCSVTCENGTTTRSRTCTNPPPSNGGLNCGGPAVDSQLCTNQLCPVHGNWSGWSTWSTCTETCDIGIKTRMRTCNNPKPDRFGDNCFGDATQFILCLNDPCSYRNGGWSSWNPWLSCSVTCGMGMRIRNRTCTNPIPSAYGKACVGDFNDFAFCVNTPCTFVSFNVHGFNLLINNVNAFPVTVSNVGNAYNTSDGHFTAPVTGVYYFASQFCVYSSNTIIFYIEKGNAAMRSKTRLTSTRGYDGSTGCTSVSTTVKLNTNEHVWVLMGSQYDSASVFQGPTDWNIFTGTLIQQLD</sequence>
<dbReference type="FunFam" id="2.20.100.10:FF:000007">
    <property type="entry name" value="Thrombospondin 1"/>
    <property type="match status" value="2"/>
</dbReference>
<feature type="chain" id="PRO_5039094099" description="C1q domain-containing protein" evidence="3">
    <location>
        <begin position="21"/>
        <end position="453"/>
    </location>
</feature>
<dbReference type="SMART" id="SM00110">
    <property type="entry name" value="C1Q"/>
    <property type="match status" value="1"/>
</dbReference>
<reference evidence="5" key="2">
    <citation type="submission" date="2020-11" db="EMBL/GenBank/DDBJ databases">
        <authorList>
            <person name="McCartney M.A."/>
            <person name="Auch B."/>
            <person name="Kono T."/>
            <person name="Mallez S."/>
            <person name="Becker A."/>
            <person name="Gohl D.M."/>
            <person name="Silverstein K.A.T."/>
            <person name="Koren S."/>
            <person name="Bechman K.B."/>
            <person name="Herman A."/>
            <person name="Abrahante J.E."/>
            <person name="Garbe J."/>
        </authorList>
    </citation>
    <scope>NUCLEOTIDE SEQUENCE</scope>
    <source>
        <strain evidence="5">Duluth1</strain>
        <tissue evidence="5">Whole animal</tissue>
    </source>
</reference>
<dbReference type="FunFam" id="2.20.100.10:FF:000002">
    <property type="entry name" value="Unc-5 netrin receptor C"/>
    <property type="match status" value="1"/>
</dbReference>
<dbReference type="PANTHER" id="PTHR22906:SF21">
    <property type="entry name" value="SEMA DOMAIN-CONTAINING PROTEIN"/>
    <property type="match status" value="1"/>
</dbReference>
<dbReference type="PROSITE" id="PS50871">
    <property type="entry name" value="C1Q"/>
    <property type="match status" value="1"/>
</dbReference>
<dbReference type="SUPFAM" id="SSF49842">
    <property type="entry name" value="TNF-like"/>
    <property type="match status" value="1"/>
</dbReference>